<feature type="compositionally biased region" description="Acidic residues" evidence="1">
    <location>
        <begin position="1101"/>
        <end position="1118"/>
    </location>
</feature>
<organism evidence="2 3">
    <name type="scientific">Symbiodinium microadriaticum</name>
    <name type="common">Dinoflagellate</name>
    <name type="synonym">Zooxanthella microadriatica</name>
    <dbReference type="NCBI Taxonomy" id="2951"/>
    <lineage>
        <taxon>Eukaryota</taxon>
        <taxon>Sar</taxon>
        <taxon>Alveolata</taxon>
        <taxon>Dinophyceae</taxon>
        <taxon>Suessiales</taxon>
        <taxon>Symbiodiniaceae</taxon>
        <taxon>Symbiodinium</taxon>
    </lineage>
</organism>
<feature type="compositionally biased region" description="Gly residues" evidence="1">
    <location>
        <begin position="729"/>
        <end position="747"/>
    </location>
</feature>
<sequence length="1430" mass="160932">MADQDQAGDQEVLDQVYAKLRQARVPGKVARSLVVMWRRGYQDQLKDVDREEGILNFLEYLMYKIENDMDLEPERMTEAARVMKIQESRYIQFLLGDPLGFQGQVPDGPGEKMTRRLLSDGPLPGEVRQEVKDLIRWQLACRGGERNFAKPDVDQEHLLDVLKKYVKHAGVGASFNFEPYGTLSKSSAVQAKGLSKASGLIQRLQEVESTLNFKYNPLKDCLRLVIKDYPDLKHQVPFAKQDAWPGDTAEMLLTVMAHARRLCNDTRFKEACSKATQFEIQDLEAIRSQLLEAGVGSTTSSPARSQQPPGPARSQQPPGPGVLKTPAAARSSTKRPAPPVMEGPARSPLKKIRTKDLELPDTPKSLRTDLSKEAEGRGEVLKKPAAATKKVNDKKQKKAAAKEKPELTEAERGRLQIMHYHDSVALRVQVAKMKAKLAQGGSLAEALKEKAGELPDAAKWRENFRVLYGQYKDNEATTFGKWQSDVVEYLKGKYQMDMGTEESIRQYINRIYDQNQVTEDFDGWLEVQLDAMVLSRLDLQHFQGSSGSQAGQAGDQVAFERMVRNELLDLMELRLNALKDIRKKDLEEAMNQDLLKQQENVEFQIEAFQAQQASSAELSDEEFEAKLSQEVEERRTKRKTAKQNQLDLEVQEKRLTLDEQIAKAKEAIQVNYSQDLDLYDKELTAQVEAQMSMDVRGAVEAFSFVWEKERGDGSHVEIRLDNGGQNQVGYGGKGGQNQGDNGGKGGDYIGDSDVDFIHRFDYSVRRAEGASSINAVITEDVLAWVPPLERPIESSETPGNQVADTSGIQVADPTLAAPDASPNPGPMSNAEPNPEYLVYLDVSSWTPSDLALYPAICAITFRYLPEVKDALEVLQAVNAGPSMAALRWGGYYSTLHDEYHDPSLQELSGGNFLLSLTGVFMEPSMFKAFQSEATFSVFVEAWLVTRRRSFQEKVTQAQVQAQALADRAASSSDPMAPVPRDAPDFTPPPGFQVEDQEVLDLQYEQFLRLRARLDWKEGYDQCMEVLEEVAGHHPAKERVIRLRPKPAMVLCKKPAARAQKKPAAQDLPLVQFKEQEQEEPEEEEAAEEEADEHSEAKPAEAAEDQEDEEGEEDEEDEAKDSPEKDKDKAGDANKKEKKPKRTLSKQALKDHNLFIKEAKDLSDEDFDHFLKKLDDKQTMCLWKKFQTSRQANPGVEKIFKDATGQVARKRALLRGWVQDGGKPAKFFKQSSVEFRYTHSTGLQASWLSWKETCDKISEDELKARVEAGTIQYRKNPEDRRFFQFKLNRETEDTKTSRRASSRAQAKVDSSLQDFVNFDKLKEAPTVEVTQETTAEQLREKAKLFVSELQKEYGTLQGLKIQVNGTSIDEKGKILENISRQCQGLEKVRSSLDAKKKAKLEEMKPKLIEAVSELQASKKLKVEISTALKKA</sequence>
<feature type="region of interest" description="Disordered" evidence="1">
    <location>
        <begin position="295"/>
        <end position="410"/>
    </location>
</feature>
<comment type="caution">
    <text evidence="2">The sequence shown here is derived from an EMBL/GenBank/DDBJ whole genome shotgun (WGS) entry which is preliminary data.</text>
</comment>
<feature type="region of interest" description="Disordered" evidence="1">
    <location>
        <begin position="1053"/>
        <end position="1145"/>
    </location>
</feature>
<evidence type="ECO:0000256" key="1">
    <source>
        <dbReference type="SAM" id="MobiDB-lite"/>
    </source>
</evidence>
<keyword evidence="3" id="KW-1185">Reference proteome</keyword>
<evidence type="ECO:0000313" key="2">
    <source>
        <dbReference type="EMBL" id="OLQ11840.1"/>
    </source>
</evidence>
<name>A0A1Q9EWL7_SYMMI</name>
<feature type="compositionally biased region" description="Basic and acidic residues" evidence="1">
    <location>
        <begin position="364"/>
        <end position="382"/>
    </location>
</feature>
<feature type="compositionally biased region" description="Polar residues" evidence="1">
    <location>
        <begin position="296"/>
        <end position="307"/>
    </location>
</feature>
<protein>
    <submittedName>
        <fullName evidence="2">Uncharacterized protein</fullName>
    </submittedName>
</protein>
<proteinExistence type="predicted"/>
<dbReference type="Proteomes" id="UP000186817">
    <property type="component" value="Unassembled WGS sequence"/>
</dbReference>
<accession>A0A1Q9EWL7</accession>
<feature type="compositionally biased region" description="Acidic residues" evidence="1">
    <location>
        <begin position="1076"/>
        <end position="1092"/>
    </location>
</feature>
<gene>
    <name evidence="2" type="ORF">AK812_SmicGene4281</name>
</gene>
<feature type="compositionally biased region" description="Basic and acidic residues" evidence="1">
    <location>
        <begin position="390"/>
        <end position="410"/>
    </location>
</feature>
<dbReference type="EMBL" id="LSRX01000053">
    <property type="protein sequence ID" value="OLQ11840.1"/>
    <property type="molecule type" value="Genomic_DNA"/>
</dbReference>
<reference evidence="2 3" key="1">
    <citation type="submission" date="2016-02" db="EMBL/GenBank/DDBJ databases">
        <title>Genome analysis of coral dinoflagellate symbionts highlights evolutionary adaptations to a symbiotic lifestyle.</title>
        <authorList>
            <person name="Aranda M."/>
            <person name="Li Y."/>
            <person name="Liew Y.J."/>
            <person name="Baumgarten S."/>
            <person name="Simakov O."/>
            <person name="Wilson M."/>
            <person name="Piel J."/>
            <person name="Ashoor H."/>
            <person name="Bougouffa S."/>
            <person name="Bajic V.B."/>
            <person name="Ryu T."/>
            <person name="Ravasi T."/>
            <person name="Bayer T."/>
            <person name="Micklem G."/>
            <person name="Kim H."/>
            <person name="Bhak J."/>
            <person name="Lajeunesse T.C."/>
            <person name="Voolstra C.R."/>
        </authorList>
    </citation>
    <scope>NUCLEOTIDE SEQUENCE [LARGE SCALE GENOMIC DNA]</scope>
    <source>
        <strain evidence="2 3">CCMP2467</strain>
    </source>
</reference>
<feature type="region of interest" description="Disordered" evidence="1">
    <location>
        <begin position="723"/>
        <end position="747"/>
    </location>
</feature>
<evidence type="ECO:0000313" key="3">
    <source>
        <dbReference type="Proteomes" id="UP000186817"/>
    </source>
</evidence>
<feature type="compositionally biased region" description="Basic and acidic residues" evidence="1">
    <location>
        <begin position="1119"/>
        <end position="1134"/>
    </location>
</feature>
<dbReference type="OrthoDB" id="431740at2759"/>